<keyword evidence="1" id="KW-1133">Transmembrane helix</keyword>
<reference evidence="2 3" key="1">
    <citation type="submission" date="2017-07" db="EMBL/GenBank/DDBJ databases">
        <title>Fictibacillus sp. nov. GDSW-R2A3 Genome sequencing and assembly.</title>
        <authorList>
            <person name="Mayilraj S."/>
        </authorList>
    </citation>
    <scope>NUCLEOTIDE SEQUENCE [LARGE SCALE GENOMIC DNA]</scope>
    <source>
        <strain evidence="2 3">GDSW-R2A3</strain>
    </source>
</reference>
<dbReference type="OrthoDB" id="2884029at2"/>
<organism evidence="2 3">
    <name type="scientific">Fictibacillus aquaticus</name>
    <dbReference type="NCBI Taxonomy" id="2021314"/>
    <lineage>
        <taxon>Bacteria</taxon>
        <taxon>Bacillati</taxon>
        <taxon>Bacillota</taxon>
        <taxon>Bacilli</taxon>
        <taxon>Bacillales</taxon>
        <taxon>Fictibacillaceae</taxon>
        <taxon>Fictibacillus</taxon>
    </lineage>
</organism>
<keyword evidence="3" id="KW-1185">Reference proteome</keyword>
<proteinExistence type="predicted"/>
<accession>A0A235FE22</accession>
<feature type="transmembrane region" description="Helical" evidence="1">
    <location>
        <begin position="39"/>
        <end position="56"/>
    </location>
</feature>
<sequence>MEGFSLFVQFLDGEYAFMLPVLFLLGLRLHSTPQVPQWSIFWILMIISMMIAFWKFGFHVMAFTNGILAAGISFYGLILYTKTNK</sequence>
<dbReference type="Proteomes" id="UP000215059">
    <property type="component" value="Unassembled WGS sequence"/>
</dbReference>
<feature type="transmembrane region" description="Helical" evidence="1">
    <location>
        <begin position="62"/>
        <end position="80"/>
    </location>
</feature>
<feature type="transmembrane region" description="Helical" evidence="1">
    <location>
        <begin position="6"/>
        <end position="27"/>
    </location>
</feature>
<dbReference type="EMBL" id="NOII01000001">
    <property type="protein sequence ID" value="OYD59598.1"/>
    <property type="molecule type" value="Genomic_DNA"/>
</dbReference>
<keyword evidence="1" id="KW-0812">Transmembrane</keyword>
<dbReference type="InterPro" id="IPR032111">
    <property type="entry name" value="Clostridium_phage_holin"/>
</dbReference>
<dbReference type="AlphaFoldDB" id="A0A235FE22"/>
<dbReference type="Pfam" id="PF16079">
    <property type="entry name" value="Phage_holin_5_2"/>
    <property type="match status" value="1"/>
</dbReference>
<name>A0A235FE22_9BACL</name>
<keyword evidence="1" id="KW-0472">Membrane</keyword>
<gene>
    <name evidence="2" type="ORF">CGZ90_06830</name>
</gene>
<evidence type="ECO:0000313" key="3">
    <source>
        <dbReference type="Proteomes" id="UP000215059"/>
    </source>
</evidence>
<dbReference type="RefSeq" id="WP_094251559.1">
    <property type="nucleotide sequence ID" value="NZ_JBHLXL010000001.1"/>
</dbReference>
<evidence type="ECO:0000256" key="1">
    <source>
        <dbReference type="SAM" id="Phobius"/>
    </source>
</evidence>
<evidence type="ECO:0000313" key="2">
    <source>
        <dbReference type="EMBL" id="OYD59598.1"/>
    </source>
</evidence>
<protein>
    <submittedName>
        <fullName evidence="2">Uncharacterized protein</fullName>
    </submittedName>
</protein>
<comment type="caution">
    <text evidence="2">The sequence shown here is derived from an EMBL/GenBank/DDBJ whole genome shotgun (WGS) entry which is preliminary data.</text>
</comment>